<gene>
    <name evidence="2" type="ORF">C1880_01605</name>
</gene>
<proteinExistence type="predicted"/>
<comment type="caution">
    <text evidence="2">The sequence shown here is derived from an EMBL/GenBank/DDBJ whole genome shotgun (WGS) entry which is preliminary data.</text>
</comment>
<keyword evidence="1" id="KW-1133">Transmembrane helix</keyword>
<reference evidence="2 3" key="1">
    <citation type="journal article" date="2018" name="Elife">
        <title>Discovery and characterization of a prevalent human gut bacterial enzyme sufficient for the inactivation of a family of plant toxins.</title>
        <authorList>
            <person name="Koppel N."/>
            <person name="Bisanz J.E."/>
            <person name="Pandelia M.E."/>
            <person name="Turnbaugh P.J."/>
            <person name="Balskus E.P."/>
        </authorList>
    </citation>
    <scope>NUCLEOTIDE SEQUENCE [LARGE SCALE GENOMIC DNA]</scope>
    <source>
        <strain evidence="3">anaerobia AP69FAA</strain>
    </source>
</reference>
<dbReference type="Proteomes" id="UP000253792">
    <property type="component" value="Unassembled WGS sequence"/>
</dbReference>
<dbReference type="EMBL" id="PPTP01000001">
    <property type="protein sequence ID" value="RDB57539.1"/>
    <property type="molecule type" value="Genomic_DNA"/>
</dbReference>
<name>A0A369LFT6_9ACTN</name>
<evidence type="ECO:0000256" key="1">
    <source>
        <dbReference type="SAM" id="Phobius"/>
    </source>
</evidence>
<evidence type="ECO:0000313" key="2">
    <source>
        <dbReference type="EMBL" id="RDB57539.1"/>
    </source>
</evidence>
<protein>
    <submittedName>
        <fullName evidence="2">Uncharacterized protein</fullName>
    </submittedName>
</protein>
<keyword evidence="1" id="KW-0812">Transmembrane</keyword>
<evidence type="ECO:0000313" key="3">
    <source>
        <dbReference type="Proteomes" id="UP000253792"/>
    </source>
</evidence>
<accession>A0A369LFT6</accession>
<keyword evidence="3" id="KW-1185">Reference proteome</keyword>
<dbReference type="RefSeq" id="WP_114620028.1">
    <property type="nucleotide sequence ID" value="NZ_PPTP01000001.1"/>
</dbReference>
<organism evidence="2 3">
    <name type="scientific">Senegalimassilia anaerobia</name>
    <dbReference type="NCBI Taxonomy" id="1473216"/>
    <lineage>
        <taxon>Bacteria</taxon>
        <taxon>Bacillati</taxon>
        <taxon>Actinomycetota</taxon>
        <taxon>Coriobacteriia</taxon>
        <taxon>Coriobacteriales</taxon>
        <taxon>Coriobacteriaceae</taxon>
        <taxon>Senegalimassilia</taxon>
    </lineage>
</organism>
<dbReference type="AlphaFoldDB" id="A0A369LFT6"/>
<sequence length="181" mass="20261">MDAMMQASFTVGDIFEWIGYAVKVGIFASGVMFVLLSIFGLRKPLWRFGMGVAWRKVFIVADGDPRDEIKNDLVRSGIFKERNIKTKTKGEIGDLKGARLLILEYEYLKKEKVLEMISQKAPDCGVLVYAKSGAIPNDVLNGLNLFQHVSVVNFRGRLVNETLLLLLSTSFTRKDVKGQGL</sequence>
<feature type="transmembrane region" description="Helical" evidence="1">
    <location>
        <begin position="20"/>
        <end position="41"/>
    </location>
</feature>
<keyword evidence="1" id="KW-0472">Membrane</keyword>